<organism evidence="5 6">
    <name type="scientific">Leucobacter aridicollis</name>
    <dbReference type="NCBI Taxonomy" id="283878"/>
    <lineage>
        <taxon>Bacteria</taxon>
        <taxon>Bacillati</taxon>
        <taxon>Actinomycetota</taxon>
        <taxon>Actinomycetes</taxon>
        <taxon>Micrococcales</taxon>
        <taxon>Microbacteriaceae</taxon>
        <taxon>Leucobacter</taxon>
    </lineage>
</organism>
<dbReference type="InterPro" id="IPR003439">
    <property type="entry name" value="ABC_transporter-like_ATP-bd"/>
</dbReference>
<keyword evidence="2" id="KW-0547">Nucleotide-binding</keyword>
<dbReference type="PROSITE" id="PS00211">
    <property type="entry name" value="ABC_TRANSPORTER_1"/>
    <property type="match status" value="1"/>
</dbReference>
<gene>
    <name evidence="5" type="ORF">BJ960_000245</name>
</gene>
<keyword evidence="6" id="KW-1185">Reference proteome</keyword>
<sequence>MANAISITNASKTFHVSGQAIPALADINLDIEEGAFVSLLGPSGCGKSTLLRLIGDLLDPDEGAVEIFGKSAKTSRRDRDYGMVFQQPGLMDWRTIQQNVELPLQVAGVSAQKRASKARELLELVRLDGFENHRPRQLSGGMQQRAAIARALSFEPKILLMDEPLGALDEMNREYLQRELLRIWRETGTTIVFVTHSVSEATFLSTEVVVMSPRPGRIATRIPIDLPYPRVDDTRSSEAFHDAETHVREALHSVLEPTVAGV</sequence>
<evidence type="ECO:0000259" key="4">
    <source>
        <dbReference type="PROSITE" id="PS50893"/>
    </source>
</evidence>
<dbReference type="InterPro" id="IPR050166">
    <property type="entry name" value="ABC_transporter_ATP-bind"/>
</dbReference>
<dbReference type="InterPro" id="IPR017871">
    <property type="entry name" value="ABC_transporter-like_CS"/>
</dbReference>
<keyword evidence="3 5" id="KW-0067">ATP-binding</keyword>
<evidence type="ECO:0000256" key="1">
    <source>
        <dbReference type="ARBA" id="ARBA00022448"/>
    </source>
</evidence>
<dbReference type="PANTHER" id="PTHR42788">
    <property type="entry name" value="TAURINE IMPORT ATP-BINDING PROTEIN-RELATED"/>
    <property type="match status" value="1"/>
</dbReference>
<dbReference type="AlphaFoldDB" id="A0A852RFF7"/>
<dbReference type="GO" id="GO:0005524">
    <property type="term" value="F:ATP binding"/>
    <property type="evidence" value="ECO:0007669"/>
    <property type="project" value="UniProtKB-KW"/>
</dbReference>
<dbReference type="GO" id="GO:0016887">
    <property type="term" value="F:ATP hydrolysis activity"/>
    <property type="evidence" value="ECO:0007669"/>
    <property type="project" value="InterPro"/>
</dbReference>
<evidence type="ECO:0000256" key="2">
    <source>
        <dbReference type="ARBA" id="ARBA00022741"/>
    </source>
</evidence>
<accession>A0A852RFF7</accession>
<comment type="caution">
    <text evidence="5">The sequence shown here is derived from an EMBL/GenBank/DDBJ whole genome shotgun (WGS) entry which is preliminary data.</text>
</comment>
<proteinExistence type="predicted"/>
<name>A0A852RFF7_9MICO</name>
<protein>
    <submittedName>
        <fullName evidence="5">NitT/TauT family transport system ATP-binding protein</fullName>
    </submittedName>
</protein>
<dbReference type="Proteomes" id="UP000586095">
    <property type="component" value="Unassembled WGS sequence"/>
</dbReference>
<dbReference type="PROSITE" id="PS50893">
    <property type="entry name" value="ABC_TRANSPORTER_2"/>
    <property type="match status" value="1"/>
</dbReference>
<evidence type="ECO:0000256" key="3">
    <source>
        <dbReference type="ARBA" id="ARBA00022840"/>
    </source>
</evidence>
<dbReference type="PANTHER" id="PTHR42788:SF13">
    <property type="entry name" value="ALIPHATIC SULFONATES IMPORT ATP-BINDING PROTEIN SSUB"/>
    <property type="match status" value="1"/>
</dbReference>
<dbReference type="SMART" id="SM00382">
    <property type="entry name" value="AAA"/>
    <property type="match status" value="1"/>
</dbReference>
<evidence type="ECO:0000313" key="5">
    <source>
        <dbReference type="EMBL" id="NYD25442.1"/>
    </source>
</evidence>
<dbReference type="InterPro" id="IPR027417">
    <property type="entry name" value="P-loop_NTPase"/>
</dbReference>
<dbReference type="CDD" id="cd03293">
    <property type="entry name" value="ABC_NrtD_SsuB_transporters"/>
    <property type="match status" value="1"/>
</dbReference>
<feature type="domain" description="ABC transporter" evidence="4">
    <location>
        <begin position="5"/>
        <end position="238"/>
    </location>
</feature>
<dbReference type="SUPFAM" id="SSF52540">
    <property type="entry name" value="P-loop containing nucleoside triphosphate hydrolases"/>
    <property type="match status" value="1"/>
</dbReference>
<keyword evidence="1" id="KW-0813">Transport</keyword>
<dbReference type="Pfam" id="PF00005">
    <property type="entry name" value="ABC_tran"/>
    <property type="match status" value="1"/>
</dbReference>
<dbReference type="RefSeq" id="WP_185985928.1">
    <property type="nucleotide sequence ID" value="NZ_BAAALZ010000003.1"/>
</dbReference>
<dbReference type="EMBL" id="JACCBD010000001">
    <property type="protein sequence ID" value="NYD25442.1"/>
    <property type="molecule type" value="Genomic_DNA"/>
</dbReference>
<evidence type="ECO:0000313" key="6">
    <source>
        <dbReference type="Proteomes" id="UP000586095"/>
    </source>
</evidence>
<dbReference type="Gene3D" id="3.40.50.300">
    <property type="entry name" value="P-loop containing nucleotide triphosphate hydrolases"/>
    <property type="match status" value="1"/>
</dbReference>
<dbReference type="InterPro" id="IPR003593">
    <property type="entry name" value="AAA+_ATPase"/>
</dbReference>
<reference evidence="5 6" key="1">
    <citation type="submission" date="2020-07" db="EMBL/GenBank/DDBJ databases">
        <title>Sequencing the genomes of 1000 actinobacteria strains.</title>
        <authorList>
            <person name="Klenk H.-P."/>
        </authorList>
    </citation>
    <scope>NUCLEOTIDE SEQUENCE [LARGE SCALE GENOMIC DNA]</scope>
    <source>
        <strain evidence="5 6">DSM 17380</strain>
    </source>
</reference>